<proteinExistence type="predicted"/>
<accession>V9HAZ2</accession>
<reference evidence="1 2" key="2">
    <citation type="submission" date="2011-10" db="EMBL/GenBank/DDBJ databases">
        <title>The Genome Sequence of Simonsiella muelleri ATCC 29453.</title>
        <authorList>
            <consortium name="The Broad Institute Genome Sequencing Platform"/>
            <consortium name="The Broad Institute Genome Sequencing Center for Infectious Disease"/>
            <person name="Earl A."/>
            <person name="Ward D."/>
            <person name="Feldgarden M."/>
            <person name="Gevers D."/>
            <person name="Izard J."/>
            <person name="Baranova O.V."/>
            <person name="Blanton J.M."/>
            <person name="Tanner A.C."/>
            <person name="Dewhirst F."/>
            <person name="Young S.K."/>
            <person name="Zeng Q."/>
            <person name="Gargeya S."/>
            <person name="Fitzgerald M."/>
            <person name="Haas B."/>
            <person name="Abouelleil A."/>
            <person name="Alvarado L."/>
            <person name="Arachchi H.M."/>
            <person name="Berlin A."/>
            <person name="Brown A."/>
            <person name="Chapman S.B."/>
            <person name="Chen Z."/>
            <person name="Dunbar C."/>
            <person name="Freedman E."/>
            <person name="Gearin G."/>
            <person name="Goldberg J."/>
            <person name="Griggs A."/>
            <person name="Gujja S."/>
            <person name="Heiman D."/>
            <person name="Howarth C."/>
            <person name="Larson L."/>
            <person name="Lui A."/>
            <person name="MacDonald P.J.P."/>
            <person name="Montmayeur A."/>
            <person name="Murphy C."/>
            <person name="Neiman D."/>
            <person name="Pearson M."/>
            <person name="Priest M."/>
            <person name="Roberts A."/>
            <person name="Saif S."/>
            <person name="Shea T."/>
            <person name="Shenoy N."/>
            <person name="Sisk P."/>
            <person name="Stolte C."/>
            <person name="Sykes S."/>
            <person name="Wortman J."/>
            <person name="Nusbaum C."/>
            <person name="Birren B."/>
        </authorList>
    </citation>
    <scope>NUCLEOTIDE SEQUENCE [LARGE SCALE GENOMIC DNA]</scope>
    <source>
        <strain evidence="1 2">ATCC 29453</strain>
    </source>
</reference>
<dbReference type="Proteomes" id="UP000017813">
    <property type="component" value="Unassembled WGS sequence"/>
</dbReference>
<dbReference type="HOGENOM" id="CLU_2411582_0_0_4"/>
<dbReference type="KEGG" id="smur:BWP33_02955"/>
<protein>
    <submittedName>
        <fullName evidence="1">Uncharacterized protein</fullName>
    </submittedName>
</protein>
<evidence type="ECO:0000313" key="1">
    <source>
        <dbReference type="EMBL" id="EFG30139.1"/>
    </source>
</evidence>
<reference evidence="1 2" key="1">
    <citation type="submission" date="2010-03" db="EMBL/GenBank/DDBJ databases">
        <authorList>
            <consortium name="The Broad Institute Genome Sequencing Platform"/>
            <person name="Ward D."/>
            <person name="Earl A."/>
            <person name="Feldgarden M."/>
            <person name="Gevers D."/>
            <person name="Young S."/>
            <person name="Zeng Q."/>
            <person name="Koehrsen M."/>
            <person name="Alvarado L."/>
            <person name="Berlin A.M."/>
            <person name="Borenstein D."/>
            <person name="Chapman S.B."/>
            <person name="Chen Z."/>
            <person name="Engels R."/>
            <person name="Freedman E."/>
            <person name="Gellesch M."/>
            <person name="Goldberg J."/>
            <person name="Griggs A."/>
            <person name="Gujja S."/>
            <person name="Heilman E.R."/>
            <person name="Heiman D.I."/>
            <person name="Hepburn T.A."/>
            <person name="Howarth C."/>
            <person name="Jen D."/>
            <person name="Larson L."/>
            <person name="Mehta T."/>
            <person name="Park D."/>
            <person name="Pearson M."/>
            <person name="Richards J."/>
            <person name="Roberts A."/>
            <person name="Saif S."/>
            <person name="Shea T.D."/>
            <person name="Shenoy N."/>
            <person name="Sisk P."/>
            <person name="Stolte C."/>
            <person name="Sykes S.N."/>
            <person name="Walk T."/>
            <person name="White J."/>
            <person name="Yandava C."/>
            <person name="Izard J."/>
            <person name="Baranova O.V."/>
            <person name="Blanton J.M."/>
            <person name="Tanner A.C."/>
            <person name="Dewhirst F."/>
            <person name="Haas B."/>
            <person name="Nusbaum C."/>
            <person name="Birren B."/>
        </authorList>
    </citation>
    <scope>NUCLEOTIDE SEQUENCE [LARGE SCALE GENOMIC DNA]</scope>
    <source>
        <strain evidence="1 2">ATCC 29453</strain>
    </source>
</reference>
<evidence type="ECO:0000313" key="2">
    <source>
        <dbReference type="Proteomes" id="UP000017813"/>
    </source>
</evidence>
<dbReference type="eggNOG" id="ENOG502ZN19">
    <property type="taxonomic scope" value="Bacteria"/>
</dbReference>
<dbReference type="EMBL" id="ADCY02000054">
    <property type="protein sequence ID" value="EFG30139.1"/>
    <property type="molecule type" value="Genomic_DNA"/>
</dbReference>
<name>V9HAZ2_9NEIS</name>
<comment type="caution">
    <text evidence="1">The sequence shown here is derived from an EMBL/GenBank/DDBJ whole genome shotgun (WGS) entry which is preliminary data.</text>
</comment>
<dbReference type="RefSeq" id="WP_002642834.1">
    <property type="nucleotide sequence ID" value="NZ_CP019448.1"/>
</dbReference>
<keyword evidence="2" id="KW-1185">Reference proteome</keyword>
<organism evidence="1 2">
    <name type="scientific">Simonsiella muelleri ATCC 29453</name>
    <dbReference type="NCBI Taxonomy" id="641147"/>
    <lineage>
        <taxon>Bacteria</taxon>
        <taxon>Pseudomonadati</taxon>
        <taxon>Pseudomonadota</taxon>
        <taxon>Betaproteobacteria</taxon>
        <taxon>Neisseriales</taxon>
        <taxon>Neisseriaceae</taxon>
        <taxon>Simonsiella</taxon>
    </lineage>
</organism>
<gene>
    <name evidence="1" type="ORF">HMPREF9021_02044</name>
</gene>
<dbReference type="AlphaFoldDB" id="V9HAZ2"/>
<sequence length="92" mass="11136">MNIDQIVKIGECGYIEYKRQWYWDLEEQKPSPQKPSPEELNRAWGEFIKDFLALVNANTNSFNNKRFLVIGFDEDTQKFYDFYLQLKIYLEI</sequence>
<dbReference type="STRING" id="641147.HMPREF9021_02044"/>